<name>A0A6A6DD15_9PEZI</name>
<keyword evidence="3" id="KW-1185">Reference proteome</keyword>
<dbReference type="OrthoDB" id="3705895at2759"/>
<accession>A0A6A6DD15</accession>
<proteinExistence type="predicted"/>
<reference evidence="2" key="1">
    <citation type="journal article" date="2020" name="Stud. Mycol.">
        <title>101 Dothideomycetes genomes: a test case for predicting lifestyles and emergence of pathogens.</title>
        <authorList>
            <person name="Haridas S."/>
            <person name="Albert R."/>
            <person name="Binder M."/>
            <person name="Bloem J."/>
            <person name="Labutti K."/>
            <person name="Salamov A."/>
            <person name="Andreopoulos B."/>
            <person name="Baker S."/>
            <person name="Barry K."/>
            <person name="Bills G."/>
            <person name="Bluhm B."/>
            <person name="Cannon C."/>
            <person name="Castanera R."/>
            <person name="Culley D."/>
            <person name="Daum C."/>
            <person name="Ezra D."/>
            <person name="Gonzalez J."/>
            <person name="Henrissat B."/>
            <person name="Kuo A."/>
            <person name="Liang C."/>
            <person name="Lipzen A."/>
            <person name="Lutzoni F."/>
            <person name="Magnuson J."/>
            <person name="Mondo S."/>
            <person name="Nolan M."/>
            <person name="Ohm R."/>
            <person name="Pangilinan J."/>
            <person name="Park H.-J."/>
            <person name="Ramirez L."/>
            <person name="Alfaro M."/>
            <person name="Sun H."/>
            <person name="Tritt A."/>
            <person name="Yoshinaga Y."/>
            <person name="Zwiers L.-H."/>
            <person name="Turgeon B."/>
            <person name="Goodwin S."/>
            <person name="Spatafora J."/>
            <person name="Crous P."/>
            <person name="Grigoriev I."/>
        </authorList>
    </citation>
    <scope>NUCLEOTIDE SEQUENCE</scope>
    <source>
        <strain evidence="2">CBS 207.26</strain>
    </source>
</reference>
<gene>
    <name evidence="2" type="ORF">K469DRAFT_755980</name>
</gene>
<organism evidence="2 3">
    <name type="scientific">Zopfia rhizophila CBS 207.26</name>
    <dbReference type="NCBI Taxonomy" id="1314779"/>
    <lineage>
        <taxon>Eukaryota</taxon>
        <taxon>Fungi</taxon>
        <taxon>Dikarya</taxon>
        <taxon>Ascomycota</taxon>
        <taxon>Pezizomycotina</taxon>
        <taxon>Dothideomycetes</taxon>
        <taxon>Dothideomycetes incertae sedis</taxon>
        <taxon>Zopfiaceae</taxon>
        <taxon>Zopfia</taxon>
    </lineage>
</organism>
<dbReference type="Proteomes" id="UP000800200">
    <property type="component" value="Unassembled WGS sequence"/>
</dbReference>
<protein>
    <submittedName>
        <fullName evidence="2">Uncharacterized protein</fullName>
    </submittedName>
</protein>
<dbReference type="EMBL" id="ML994722">
    <property type="protein sequence ID" value="KAF2175860.1"/>
    <property type="molecule type" value="Genomic_DNA"/>
</dbReference>
<evidence type="ECO:0000313" key="2">
    <source>
        <dbReference type="EMBL" id="KAF2175860.1"/>
    </source>
</evidence>
<evidence type="ECO:0000256" key="1">
    <source>
        <dbReference type="SAM" id="MobiDB-lite"/>
    </source>
</evidence>
<sequence>MVDSASARSLGNGNKRALSKTPGRDNDTATADPRSSAIVQAPLYGKFTLTIDCDGLLKPDVNRPGIFTSRSADEAVQYYQLSTLLMVPILGQIKIKCFHTCGPVEFDANACLTTLWSVGDWFVEQYRAIGKSVQYENSTDGRGEDWAEPDATLIVFIN</sequence>
<feature type="region of interest" description="Disordered" evidence="1">
    <location>
        <begin position="1"/>
        <end position="33"/>
    </location>
</feature>
<evidence type="ECO:0000313" key="3">
    <source>
        <dbReference type="Proteomes" id="UP000800200"/>
    </source>
</evidence>
<dbReference type="AlphaFoldDB" id="A0A6A6DD15"/>
<feature type="compositionally biased region" description="Polar residues" evidence="1">
    <location>
        <begin position="1"/>
        <end position="12"/>
    </location>
</feature>